<evidence type="ECO:0000256" key="1">
    <source>
        <dbReference type="SAM" id="MobiDB-lite"/>
    </source>
</evidence>
<evidence type="ECO:0008006" key="4">
    <source>
        <dbReference type="Google" id="ProtNLM"/>
    </source>
</evidence>
<accession>A0A286E5K0</accession>
<protein>
    <recommendedName>
        <fullName evidence="4">YqjK-like protein</fullName>
    </recommendedName>
</protein>
<evidence type="ECO:0000313" key="3">
    <source>
        <dbReference type="Proteomes" id="UP000219669"/>
    </source>
</evidence>
<dbReference type="OrthoDB" id="9956831at2"/>
<organism evidence="2 3">
    <name type="scientific">Alysiella filiformis DSM 16848</name>
    <dbReference type="NCBI Taxonomy" id="1120981"/>
    <lineage>
        <taxon>Bacteria</taxon>
        <taxon>Pseudomonadati</taxon>
        <taxon>Pseudomonadota</taxon>
        <taxon>Betaproteobacteria</taxon>
        <taxon>Neisseriales</taxon>
        <taxon>Neisseriaceae</taxon>
        <taxon>Alysiella</taxon>
    </lineage>
</organism>
<dbReference type="EMBL" id="OCNF01000003">
    <property type="protein sequence ID" value="SOD66173.1"/>
    <property type="molecule type" value="Genomic_DNA"/>
</dbReference>
<proteinExistence type="predicted"/>
<gene>
    <name evidence="2" type="ORF">SAMN02746062_00524</name>
</gene>
<feature type="region of interest" description="Disordered" evidence="1">
    <location>
        <begin position="26"/>
        <end position="46"/>
    </location>
</feature>
<dbReference type="RefSeq" id="WP_097113605.1">
    <property type="nucleotide sequence ID" value="NZ_CP083931.1"/>
</dbReference>
<dbReference type="AlphaFoldDB" id="A0A286E5K0"/>
<name>A0A286E5K0_9NEIS</name>
<reference evidence="2 3" key="1">
    <citation type="submission" date="2017-09" db="EMBL/GenBank/DDBJ databases">
        <authorList>
            <person name="Ehlers B."/>
            <person name="Leendertz F.H."/>
        </authorList>
    </citation>
    <scope>NUCLEOTIDE SEQUENCE [LARGE SCALE GENOMIC DNA]</scope>
    <source>
        <strain evidence="2 3">DSM 16848</strain>
    </source>
</reference>
<evidence type="ECO:0000313" key="2">
    <source>
        <dbReference type="EMBL" id="SOD66173.1"/>
    </source>
</evidence>
<dbReference type="Proteomes" id="UP000219669">
    <property type="component" value="Unassembled WGS sequence"/>
</dbReference>
<sequence length="92" mass="10779">MKKNELTQQEERALLELQCQLARLKVETSRQRKRQTRPSQKSSQLMNMAQLASDMTHNNPAWKMAMTYGRGKTKLWLGAALLLWQMFANKQK</sequence>
<feature type="compositionally biased region" description="Polar residues" evidence="1">
    <location>
        <begin position="37"/>
        <end position="46"/>
    </location>
</feature>
<keyword evidence="3" id="KW-1185">Reference proteome</keyword>